<dbReference type="Gene3D" id="3.30.70.2660">
    <property type="match status" value="1"/>
</dbReference>
<dbReference type="NCBIfam" id="TIGR01876">
    <property type="entry name" value="cas_Cas5d"/>
    <property type="match status" value="1"/>
</dbReference>
<dbReference type="InterPro" id="IPR021124">
    <property type="entry name" value="CRISPR-assoc_prot_Cas5"/>
</dbReference>
<sequence>MPFGVSLKVWGEYACFTRPEMKVERVSYDVMTPSAARGIIEAIYWKPAIRWVVDAITILNPIRFENIRRNELAGKLPYQNVTKAMSDGVSPVEKFIESDRQQRASLVLRDVRYIIETHFEFTGKDDTNEGKHLDIFNRRLARGQCFHRPCLGCREFAAHFGPADCPDPVFPSGGPESARPLPGVPQDKDLGWMLLDLDYDNNMEARFFRAQMKDGVVRPPSMTEATA</sequence>
<evidence type="ECO:0000256" key="2">
    <source>
        <dbReference type="PIRNR" id="PIRNR029950"/>
    </source>
</evidence>
<evidence type="ECO:0000256" key="1">
    <source>
        <dbReference type="ARBA" id="ARBA00023118"/>
    </source>
</evidence>
<keyword evidence="2" id="KW-0255">Endonuclease</keyword>
<gene>
    <name evidence="3" type="primary">cas5c</name>
    <name evidence="3" type="ORF">E8L03_15655</name>
</gene>
<name>A0ABX6NI09_9BACT</name>
<keyword evidence="2" id="KW-0694">RNA-binding</keyword>
<dbReference type="InterPro" id="IPR010155">
    <property type="entry name" value="CRISPR-assoc_prot_Cas5d"/>
</dbReference>
<dbReference type="PIRSF" id="PIRSF029950">
    <property type="entry name" value="Cas_CT1134"/>
    <property type="match status" value="1"/>
</dbReference>
<dbReference type="EC" id="3.1.-.-" evidence="2"/>
<keyword evidence="2" id="KW-0540">Nuclease</keyword>
<keyword evidence="4" id="KW-1185">Reference proteome</keyword>
<organism evidence="3 4">
    <name type="scientific">Oceanidesulfovibrio marinus</name>
    <dbReference type="NCBI Taxonomy" id="370038"/>
    <lineage>
        <taxon>Bacteria</taxon>
        <taxon>Pseudomonadati</taxon>
        <taxon>Thermodesulfobacteriota</taxon>
        <taxon>Desulfovibrionia</taxon>
        <taxon>Desulfovibrionales</taxon>
        <taxon>Desulfovibrionaceae</taxon>
        <taxon>Oceanidesulfovibrio</taxon>
    </lineage>
</organism>
<dbReference type="RefSeq" id="WP_171267862.1">
    <property type="nucleotide sequence ID" value="NZ_CP039543.1"/>
</dbReference>
<dbReference type="NCBIfam" id="TIGR02593">
    <property type="entry name" value="CRISPR_cas5"/>
    <property type="match status" value="1"/>
</dbReference>
<dbReference type="CDD" id="cd09752">
    <property type="entry name" value="Cas5_I-C"/>
    <property type="match status" value="1"/>
</dbReference>
<accession>A0ABX6NI09</accession>
<keyword evidence="1 2" id="KW-0051">Antiviral defense</keyword>
<reference evidence="3 4" key="1">
    <citation type="submission" date="2019-04" db="EMBL/GenBank/DDBJ databases">
        <title>Isolation and culture of sulfate reducing bacteria from the cold seep of the South China Sea.</title>
        <authorList>
            <person name="Sun C."/>
            <person name="Liu R."/>
        </authorList>
    </citation>
    <scope>NUCLEOTIDE SEQUENCE [LARGE SCALE GENOMIC DNA]</scope>
    <source>
        <strain evidence="3 4">CS1</strain>
    </source>
</reference>
<comment type="similarity">
    <text evidence="2">Belongs to the CRISPR-associated protein Cas5 family. Subtype I-C/Dvulg subfamily.</text>
</comment>
<protein>
    <recommendedName>
        <fullName evidence="2">pre-crRNA processing endonuclease</fullName>
        <ecNumber evidence="2">3.1.-.-</ecNumber>
    </recommendedName>
</protein>
<dbReference type="Pfam" id="PF09704">
    <property type="entry name" value="Cas_Cas5d"/>
    <property type="match status" value="1"/>
</dbReference>
<dbReference type="Proteomes" id="UP000503251">
    <property type="component" value="Chromosome"/>
</dbReference>
<comment type="function">
    <text evidence="2">CRISPR (clustered regularly interspaced short palindromic repeat) is an adaptive immune system that provides protection against mobile genetic elements (viruses, transposable elements and conjugative plasmids). CRISPR clusters contain spacers, sequences complementary to antecedent mobile elements, and target invading nucleic acids. CRISPR clusters are transcribed and processed into CRISPR RNA (crRNA).</text>
</comment>
<dbReference type="EMBL" id="CP039543">
    <property type="protein sequence ID" value="QJT10275.1"/>
    <property type="molecule type" value="Genomic_DNA"/>
</dbReference>
<evidence type="ECO:0000313" key="4">
    <source>
        <dbReference type="Proteomes" id="UP000503251"/>
    </source>
</evidence>
<evidence type="ECO:0000313" key="3">
    <source>
        <dbReference type="EMBL" id="QJT10275.1"/>
    </source>
</evidence>
<proteinExistence type="inferred from homology"/>
<dbReference type="InterPro" id="IPR013422">
    <property type="entry name" value="CRISPR-assoc_prot_Cas5_N"/>
</dbReference>
<keyword evidence="2" id="KW-0378">Hydrolase</keyword>